<dbReference type="GO" id="GO:0003677">
    <property type="term" value="F:DNA binding"/>
    <property type="evidence" value="ECO:0007669"/>
    <property type="project" value="UniProtKB-UniRule"/>
</dbReference>
<organism evidence="5 6">
    <name type="scientific">Bacillus zhangzhouensis</name>
    <dbReference type="NCBI Taxonomy" id="1178540"/>
    <lineage>
        <taxon>Bacteria</taxon>
        <taxon>Bacillati</taxon>
        <taxon>Bacillota</taxon>
        <taxon>Bacilli</taxon>
        <taxon>Bacillales</taxon>
        <taxon>Bacillaceae</taxon>
        <taxon>Bacillus</taxon>
    </lineage>
</organism>
<dbReference type="InterPro" id="IPR009057">
    <property type="entry name" value="Homeodomain-like_sf"/>
</dbReference>
<accession>A0A081LBT9</accession>
<name>A0A081LBT9_9BACI</name>
<feature type="DNA-binding region" description="H-T-H motif" evidence="3">
    <location>
        <begin position="30"/>
        <end position="49"/>
    </location>
</feature>
<evidence type="ECO:0000313" key="5">
    <source>
        <dbReference type="EMBL" id="KEP26715.1"/>
    </source>
</evidence>
<evidence type="ECO:0000313" key="6">
    <source>
        <dbReference type="Proteomes" id="UP000028091"/>
    </source>
</evidence>
<keyword evidence="1" id="KW-0678">Repressor</keyword>
<dbReference type="PROSITE" id="PS50977">
    <property type="entry name" value="HTH_TETR_2"/>
    <property type="match status" value="1"/>
</dbReference>
<dbReference type="PROSITE" id="PS01081">
    <property type="entry name" value="HTH_TETR_1"/>
    <property type="match status" value="1"/>
</dbReference>
<proteinExistence type="predicted"/>
<reference evidence="5 6" key="1">
    <citation type="submission" date="2012-09" db="EMBL/GenBank/DDBJ databases">
        <title>Genome Sequence of Bacillus sp. DW5-4.</title>
        <authorList>
            <person name="Lai Q."/>
            <person name="Liu Y."/>
            <person name="Shao Z."/>
        </authorList>
    </citation>
    <scope>NUCLEOTIDE SEQUENCE [LARGE SCALE GENOMIC DNA]</scope>
    <source>
        <strain evidence="5 6">DW5-4</strain>
    </source>
</reference>
<evidence type="ECO:0000256" key="2">
    <source>
        <dbReference type="ARBA" id="ARBA00023125"/>
    </source>
</evidence>
<dbReference type="Gene3D" id="1.10.357.10">
    <property type="entry name" value="Tetracycline Repressor, domain 2"/>
    <property type="match status" value="1"/>
</dbReference>
<gene>
    <name evidence="5" type="ORF">BA70_19235</name>
</gene>
<evidence type="ECO:0000256" key="3">
    <source>
        <dbReference type="PROSITE-ProRule" id="PRU00335"/>
    </source>
</evidence>
<evidence type="ECO:0000259" key="4">
    <source>
        <dbReference type="PROSITE" id="PS50977"/>
    </source>
</evidence>
<dbReference type="PANTHER" id="PTHR43479">
    <property type="entry name" value="ACREF/ENVCD OPERON REPRESSOR-RELATED"/>
    <property type="match status" value="1"/>
</dbReference>
<feature type="domain" description="HTH tetR-type" evidence="4">
    <location>
        <begin position="7"/>
        <end position="67"/>
    </location>
</feature>
<dbReference type="InterPro" id="IPR050624">
    <property type="entry name" value="HTH-type_Tx_Regulator"/>
</dbReference>
<dbReference type="NCBIfam" id="NF037937">
    <property type="entry name" value="septum_RefZ"/>
    <property type="match status" value="1"/>
</dbReference>
<dbReference type="AlphaFoldDB" id="A0A081LBT9"/>
<dbReference type="Proteomes" id="UP000028091">
    <property type="component" value="Unassembled WGS sequence"/>
</dbReference>
<keyword evidence="6" id="KW-1185">Reference proteome</keyword>
<dbReference type="OrthoDB" id="9789566at2"/>
<dbReference type="Pfam" id="PF00440">
    <property type="entry name" value="TetR_N"/>
    <property type="match status" value="1"/>
</dbReference>
<comment type="caution">
    <text evidence="5">The sequence shown here is derived from an EMBL/GenBank/DDBJ whole genome shotgun (WGS) entry which is preliminary data.</text>
</comment>
<dbReference type="PRINTS" id="PR00455">
    <property type="entry name" value="HTHTETR"/>
</dbReference>
<dbReference type="EMBL" id="JOTP01000008">
    <property type="protein sequence ID" value="KEP26715.1"/>
    <property type="molecule type" value="Genomic_DNA"/>
</dbReference>
<protein>
    <submittedName>
        <fullName evidence="5">Transcriptional regulator</fullName>
    </submittedName>
</protein>
<evidence type="ECO:0000256" key="1">
    <source>
        <dbReference type="ARBA" id="ARBA00022491"/>
    </source>
</evidence>
<dbReference type="SUPFAM" id="SSF46689">
    <property type="entry name" value="Homeodomain-like"/>
    <property type="match status" value="1"/>
</dbReference>
<dbReference type="eggNOG" id="COG1309">
    <property type="taxonomic scope" value="Bacteria"/>
</dbReference>
<keyword evidence="2 3" id="KW-0238">DNA-binding</keyword>
<dbReference type="InterPro" id="IPR023772">
    <property type="entry name" value="DNA-bd_HTH_TetR-type_CS"/>
</dbReference>
<dbReference type="InterPro" id="IPR001647">
    <property type="entry name" value="HTH_TetR"/>
</dbReference>
<dbReference type="PANTHER" id="PTHR43479:SF11">
    <property type="entry name" value="ACREF_ENVCD OPERON REPRESSOR-RELATED"/>
    <property type="match status" value="1"/>
</dbReference>
<dbReference type="RefSeq" id="WP_034321067.1">
    <property type="nucleotide sequence ID" value="NZ_JBCMYH010000009.1"/>
</dbReference>
<sequence>MKTSTTVQTKDRIIDAAVRLFNQKGFSGTSVREIAKEANVNVAHISYYFQGKGGLLEQLVSDFYEGYIHMIETQVHHMETRHAKECLLHVVFDILSYQHEHRQLTRFVYREVTIDSTLIREIMSTYLTKEKYLFQLMIEKGKRTHVICEQLSLSSFMIQLKSLLMMPYLQPQYLTEVLYLNPNEPYFYQMYFKELSRSLHHLLEPKEPKLDTHLKLMMSSN</sequence>